<dbReference type="PANTHER" id="PTHR47968">
    <property type="entry name" value="CENTROMERE PROTEIN E"/>
    <property type="match status" value="1"/>
</dbReference>
<feature type="region of interest" description="Disordered" evidence="9">
    <location>
        <begin position="644"/>
        <end position="740"/>
    </location>
</feature>
<dbReference type="InterPro" id="IPR027640">
    <property type="entry name" value="Kinesin-like_fam"/>
</dbReference>
<dbReference type="InterPro" id="IPR019821">
    <property type="entry name" value="Kinesin_motor_CS"/>
</dbReference>
<evidence type="ECO:0000256" key="7">
    <source>
        <dbReference type="RuleBase" id="RU000394"/>
    </source>
</evidence>
<dbReference type="PRINTS" id="PR00380">
    <property type="entry name" value="KINESINHEAVY"/>
</dbReference>
<dbReference type="EMBL" id="JAPFFI010000008">
    <property type="protein sequence ID" value="KAJ6385992.1"/>
    <property type="molecule type" value="Genomic_DNA"/>
</dbReference>
<keyword evidence="8" id="KW-0175">Coiled coil</keyword>
<feature type="coiled-coil region" evidence="8">
    <location>
        <begin position="388"/>
        <end position="459"/>
    </location>
</feature>
<protein>
    <recommendedName>
        <fullName evidence="7">Kinesin-like protein</fullName>
    </recommendedName>
</protein>
<dbReference type="Gene3D" id="3.40.850.10">
    <property type="entry name" value="Kinesin motor domain"/>
    <property type="match status" value="1"/>
</dbReference>
<feature type="region of interest" description="Disordered" evidence="9">
    <location>
        <begin position="879"/>
        <end position="912"/>
    </location>
</feature>
<dbReference type="CDD" id="cd01374">
    <property type="entry name" value="KISc_CENP_E"/>
    <property type="match status" value="1"/>
</dbReference>
<evidence type="ECO:0000256" key="4">
    <source>
        <dbReference type="ARBA" id="ARBA00022840"/>
    </source>
</evidence>
<keyword evidence="12" id="KW-1185">Reference proteome</keyword>
<keyword evidence="3 6" id="KW-0547">Nucleotide-binding</keyword>
<gene>
    <name evidence="11" type="ORF">OIU77_029035</name>
</gene>
<dbReference type="Pfam" id="PF00225">
    <property type="entry name" value="Kinesin"/>
    <property type="match status" value="1"/>
</dbReference>
<accession>A0ABQ9BNC9</accession>
<reference evidence="11" key="2">
    <citation type="journal article" date="2023" name="Int. J. Mol. Sci.">
        <title>De Novo Assembly and Annotation of 11 Diverse Shrub Willow (Salix) Genomes Reveals Novel Gene Organization in Sex-Linked Regions.</title>
        <authorList>
            <person name="Hyden B."/>
            <person name="Feng K."/>
            <person name="Yates T.B."/>
            <person name="Jawdy S."/>
            <person name="Cereghino C."/>
            <person name="Smart L.B."/>
            <person name="Muchero W."/>
        </authorList>
    </citation>
    <scope>NUCLEOTIDE SEQUENCE</scope>
    <source>
        <tissue evidence="11">Shoot tip</tissue>
    </source>
</reference>
<organism evidence="11 12">
    <name type="scientific">Salix suchowensis</name>
    <dbReference type="NCBI Taxonomy" id="1278906"/>
    <lineage>
        <taxon>Eukaryota</taxon>
        <taxon>Viridiplantae</taxon>
        <taxon>Streptophyta</taxon>
        <taxon>Embryophyta</taxon>
        <taxon>Tracheophyta</taxon>
        <taxon>Spermatophyta</taxon>
        <taxon>Magnoliopsida</taxon>
        <taxon>eudicotyledons</taxon>
        <taxon>Gunneridae</taxon>
        <taxon>Pentapetalae</taxon>
        <taxon>rosids</taxon>
        <taxon>fabids</taxon>
        <taxon>Malpighiales</taxon>
        <taxon>Salicaceae</taxon>
        <taxon>Saliceae</taxon>
        <taxon>Salix</taxon>
    </lineage>
</organism>
<keyword evidence="4 6" id="KW-0067">ATP-binding</keyword>
<evidence type="ECO:0000256" key="9">
    <source>
        <dbReference type="SAM" id="MobiDB-lite"/>
    </source>
</evidence>
<feature type="domain" description="Kinesin motor" evidence="10">
    <location>
        <begin position="24"/>
        <end position="379"/>
    </location>
</feature>
<feature type="compositionally biased region" description="Low complexity" evidence="9">
    <location>
        <begin position="646"/>
        <end position="664"/>
    </location>
</feature>
<sequence length="932" mass="104300">MGSIGKEELLKIERMQMASALEEKILVLVRLRPLSDKEIVANEVTDWECINDTTILYRNTLREGSTFPSAYTFGKEMLCDSFFGVKNENENDMALLMRLGLNLLGLILVFRGDNATREVYEEGAKEVALSVVSGINSSIFAYGQTSSGKTYTMMGITEYTVADIFDYIHRHEERAFVLKFSAIEIYNESIRDLLSMDSTPLRLLDDPEKGTVVEKAIEETLKDWDHLKELLSVCEAQRRIGETTSNEKSSRSHQILRLTIESSAREFLGRENSTTLSATVNFVDLAGSERASQALATGARLKEGCHINRSLLTLGTVIRKLSNRRQGHINYRDSKLTRLLQPALGGNARTAIICTLSPARSHVEQTRNTLLFACCAKEVTTKAQVNVVMSDKALVKHLQKEVARLESELRSPVPASSTCDFTSLLRQKDLQIQKMEKEIRELNKQRDLAQSRVEDLLRVIGNYQKSRKENGISHRHDMQAGNSWEDESSVSKSSGMGESHYLNGGAGKFGAARYVRDSGSNDEEPYCLYDTTNRHGLSNGTSPPMSIGKKLSLEDAEEDVDDYCKEVQCIEKEETRNGRNFGYHSVSNGENEGTLALMAFRDGATAGAGISTPVNRDREGGHVQNRYDVLEQRLHHVQGTIDALVSPYPDESSPESSAADMSTSRSLNLTRSMNCRENFTSDPSPGFENAEQIDSTPPNGFGENFTGRPAGPRRKIPPPDFGDGATILSRNDSHSSLGSVCTDDLRERNIRTSADEDIPSIQTFVAGLKEMAQEEYEKQLVDGQVQETEAMTVADNYEKSSRDMGLDPMHESLKTSPNWTLEFERKQKAMLELWQTCNVSLVHRTYFFLLFQGDPTDSIYMEVEYRRLSFLKETFSQGNQGCGRGSGSHTSFKHQGAASRERDAKQADEQEVFRRREKQALQEVGYRAELKA</sequence>
<dbReference type="InterPro" id="IPR036961">
    <property type="entry name" value="Kinesin_motor_dom_sf"/>
</dbReference>
<keyword evidence="2 7" id="KW-0493">Microtubule</keyword>
<feature type="compositionally biased region" description="Basic and acidic residues" evidence="9">
    <location>
        <begin position="899"/>
        <end position="912"/>
    </location>
</feature>
<evidence type="ECO:0000256" key="1">
    <source>
        <dbReference type="ARBA" id="ARBA00007310"/>
    </source>
</evidence>
<evidence type="ECO:0000256" key="6">
    <source>
        <dbReference type="PROSITE-ProRule" id="PRU00283"/>
    </source>
</evidence>
<dbReference type="PANTHER" id="PTHR47968:SF18">
    <property type="entry name" value="KINESIN-LIKE PROTEIN KIN-7F"/>
    <property type="match status" value="1"/>
</dbReference>
<evidence type="ECO:0000313" key="12">
    <source>
        <dbReference type="Proteomes" id="UP001141253"/>
    </source>
</evidence>
<proteinExistence type="inferred from homology"/>
<feature type="compositionally biased region" description="Polar residues" evidence="9">
    <location>
        <begin position="665"/>
        <end position="683"/>
    </location>
</feature>
<dbReference type="PROSITE" id="PS50067">
    <property type="entry name" value="KINESIN_MOTOR_2"/>
    <property type="match status" value="1"/>
</dbReference>
<feature type="binding site" evidence="6">
    <location>
        <begin position="143"/>
        <end position="150"/>
    </location>
    <ligand>
        <name>ATP</name>
        <dbReference type="ChEBI" id="CHEBI:30616"/>
    </ligand>
</feature>
<evidence type="ECO:0000313" key="11">
    <source>
        <dbReference type="EMBL" id="KAJ6385992.1"/>
    </source>
</evidence>
<evidence type="ECO:0000259" key="10">
    <source>
        <dbReference type="PROSITE" id="PS50067"/>
    </source>
</evidence>
<evidence type="ECO:0000256" key="5">
    <source>
        <dbReference type="ARBA" id="ARBA00023175"/>
    </source>
</evidence>
<dbReference type="InterPro" id="IPR001752">
    <property type="entry name" value="Kinesin_motor_dom"/>
</dbReference>
<evidence type="ECO:0000256" key="3">
    <source>
        <dbReference type="ARBA" id="ARBA00022741"/>
    </source>
</evidence>
<dbReference type="Proteomes" id="UP001141253">
    <property type="component" value="Chromosome 9"/>
</dbReference>
<dbReference type="InterPro" id="IPR021881">
    <property type="entry name" value="NACK_C"/>
</dbReference>
<dbReference type="InterPro" id="IPR027417">
    <property type="entry name" value="P-loop_NTPase"/>
</dbReference>
<keyword evidence="5 6" id="KW-0505">Motor protein</keyword>
<dbReference type="Pfam" id="PF11995">
    <property type="entry name" value="DUF3490"/>
    <property type="match status" value="1"/>
</dbReference>
<evidence type="ECO:0000256" key="8">
    <source>
        <dbReference type="SAM" id="Coils"/>
    </source>
</evidence>
<comment type="caution">
    <text evidence="11">The sequence shown here is derived from an EMBL/GenBank/DDBJ whole genome shotgun (WGS) entry which is preliminary data.</text>
</comment>
<name>A0ABQ9BNC9_9ROSI</name>
<feature type="compositionally biased region" description="Polar residues" evidence="9">
    <location>
        <begin position="728"/>
        <end position="739"/>
    </location>
</feature>
<dbReference type="SUPFAM" id="SSF52540">
    <property type="entry name" value="P-loop containing nucleoside triphosphate hydrolases"/>
    <property type="match status" value="1"/>
</dbReference>
<dbReference type="PROSITE" id="PS00411">
    <property type="entry name" value="KINESIN_MOTOR_1"/>
    <property type="match status" value="1"/>
</dbReference>
<evidence type="ECO:0000256" key="2">
    <source>
        <dbReference type="ARBA" id="ARBA00022701"/>
    </source>
</evidence>
<reference evidence="11" key="1">
    <citation type="submission" date="2022-10" db="EMBL/GenBank/DDBJ databases">
        <authorList>
            <person name="Hyden B.L."/>
            <person name="Feng K."/>
            <person name="Yates T."/>
            <person name="Jawdy S."/>
            <person name="Smart L.B."/>
            <person name="Muchero W."/>
        </authorList>
    </citation>
    <scope>NUCLEOTIDE SEQUENCE</scope>
    <source>
        <tissue evidence="11">Shoot tip</tissue>
    </source>
</reference>
<dbReference type="SMART" id="SM00129">
    <property type="entry name" value="KISc"/>
    <property type="match status" value="1"/>
</dbReference>
<comment type="similarity">
    <text evidence="1">Belongs to the TRAFAC class myosin-kinesin ATPase superfamily. Kinesin family. KIN-7 subfamily.</text>
</comment>